<dbReference type="HOGENOM" id="CLU_1955847_0_0_6"/>
<dbReference type="KEGG" id="cps:CPS_2494"/>
<dbReference type="EMBL" id="CP000083">
    <property type="protein sequence ID" value="AAZ27505.1"/>
    <property type="molecule type" value="Genomic_DNA"/>
</dbReference>
<proteinExistence type="predicted"/>
<evidence type="ECO:0000256" key="1">
    <source>
        <dbReference type="SAM" id="SignalP"/>
    </source>
</evidence>
<keyword evidence="1" id="KW-0732">Signal</keyword>
<evidence type="ECO:0000313" key="3">
    <source>
        <dbReference type="Proteomes" id="UP000000547"/>
    </source>
</evidence>
<organism evidence="2 3">
    <name type="scientific">Colwellia psychrerythraea (strain 34H / ATCC BAA-681)</name>
    <name type="common">Vibrio psychroerythus</name>
    <dbReference type="NCBI Taxonomy" id="167879"/>
    <lineage>
        <taxon>Bacteria</taxon>
        <taxon>Pseudomonadati</taxon>
        <taxon>Pseudomonadota</taxon>
        <taxon>Gammaproteobacteria</taxon>
        <taxon>Alteromonadales</taxon>
        <taxon>Colwelliaceae</taxon>
        <taxon>Colwellia</taxon>
    </lineage>
</organism>
<feature type="signal peptide" evidence="1">
    <location>
        <begin position="1"/>
        <end position="18"/>
    </location>
</feature>
<dbReference type="Proteomes" id="UP000000547">
    <property type="component" value="Chromosome"/>
</dbReference>
<reference evidence="2" key="1">
    <citation type="journal article" date="2005" name="Proc. Natl. Acad. Sci. U.S.A.">
        <title>The psychrophilic lifestyle as revealed by the genome sequence of Colwellia psychrerythraea 34H through genomic and proteomic analyses.</title>
        <authorList>
            <person name="Methe B.A."/>
            <person name="Nelson K.E."/>
            <person name="Deming J.W."/>
            <person name="Momen B."/>
            <person name="Melamud E."/>
            <person name="Zhang X."/>
            <person name="Moult J."/>
            <person name="Madupu R."/>
            <person name="Nelson W.C."/>
            <person name="Dodson R.J."/>
            <person name="Brinkac L.M."/>
            <person name="Daugherty S.C."/>
            <person name="Durkin A.S."/>
            <person name="DeBoy R.T."/>
            <person name="Kolonay J.F."/>
            <person name="Sullivan S.A."/>
            <person name="Zhou L."/>
            <person name="Davidsen T.M."/>
            <person name="Wu M."/>
            <person name="Huston A.L."/>
            <person name="Lewis M."/>
            <person name="Weaver B."/>
            <person name="Weidman J.F."/>
            <person name="Khouri H."/>
            <person name="Utterback T.R."/>
            <person name="Feldblyum T.V."/>
            <person name="Fraser C.M."/>
        </authorList>
    </citation>
    <scope>NUCLEOTIDE SEQUENCE [LARGE SCALE GENOMIC DNA]</scope>
    <source>
        <strain evidence="2">34H</strain>
    </source>
</reference>
<dbReference type="RefSeq" id="WP_011043304.1">
    <property type="nucleotide sequence ID" value="NC_003910.7"/>
</dbReference>
<dbReference type="STRING" id="167879.CPS_2494"/>
<dbReference type="AlphaFoldDB" id="Q481Q9"/>
<name>Q481Q9_COLP3</name>
<sequence length="128" mass="14236">MKFIIAIIFSVFSLSASAEDGLITQFVITKVVDGSNTKHSYNNAVLVNFNDVHSFDFKGLYSLKLTTRTEDYKKVNVLINLKDLSTGKPYYVGGRATDLTVGESTNFNFNRDGITYTVDIDTSYGKLP</sequence>
<protein>
    <submittedName>
        <fullName evidence="2">Uncharacterized protein</fullName>
    </submittedName>
</protein>
<gene>
    <name evidence="2" type="ordered locus">CPS_2494</name>
</gene>
<evidence type="ECO:0000313" key="2">
    <source>
        <dbReference type="EMBL" id="AAZ27505.1"/>
    </source>
</evidence>
<accession>Q481Q9</accession>
<feature type="chain" id="PRO_5004234128" evidence="1">
    <location>
        <begin position="19"/>
        <end position="128"/>
    </location>
</feature>